<comment type="caution">
    <text evidence="1">The sequence shown here is derived from an EMBL/GenBank/DDBJ whole genome shotgun (WGS) entry which is preliminary data.</text>
</comment>
<proteinExistence type="predicted"/>
<reference evidence="1" key="1">
    <citation type="journal article" date="2014" name="Front. Microbiol.">
        <title>High frequency of phylogenetically diverse reductive dehalogenase-homologous genes in deep subseafloor sedimentary metagenomes.</title>
        <authorList>
            <person name="Kawai M."/>
            <person name="Futagami T."/>
            <person name="Toyoda A."/>
            <person name="Takaki Y."/>
            <person name="Nishi S."/>
            <person name="Hori S."/>
            <person name="Arai W."/>
            <person name="Tsubouchi T."/>
            <person name="Morono Y."/>
            <person name="Uchiyama I."/>
            <person name="Ito T."/>
            <person name="Fujiyama A."/>
            <person name="Inagaki F."/>
            <person name="Takami H."/>
        </authorList>
    </citation>
    <scope>NUCLEOTIDE SEQUENCE</scope>
    <source>
        <strain evidence="1">Expedition CK06-06</strain>
    </source>
</reference>
<sequence>VAEAVEAKLAEGKVKETPVDGDELTDDDIKTIVAEAVSSALTAATGELPV</sequence>
<accession>X0TQY2</accession>
<organism evidence="1">
    <name type="scientific">marine sediment metagenome</name>
    <dbReference type="NCBI Taxonomy" id="412755"/>
    <lineage>
        <taxon>unclassified sequences</taxon>
        <taxon>metagenomes</taxon>
        <taxon>ecological metagenomes</taxon>
    </lineage>
</organism>
<evidence type="ECO:0000313" key="1">
    <source>
        <dbReference type="EMBL" id="GAF78525.1"/>
    </source>
</evidence>
<protein>
    <submittedName>
        <fullName evidence="1">Uncharacterized protein</fullName>
    </submittedName>
</protein>
<gene>
    <name evidence="1" type="ORF">S01H1_11334</name>
</gene>
<dbReference type="EMBL" id="BARS01005776">
    <property type="protein sequence ID" value="GAF78525.1"/>
    <property type="molecule type" value="Genomic_DNA"/>
</dbReference>
<dbReference type="AlphaFoldDB" id="X0TQY2"/>
<name>X0TQY2_9ZZZZ</name>
<feature type="non-terminal residue" evidence="1">
    <location>
        <position position="1"/>
    </location>
</feature>